<dbReference type="AlphaFoldDB" id="A0A917G9Q6"/>
<dbReference type="Proteomes" id="UP000616608">
    <property type="component" value="Unassembled WGS sequence"/>
</dbReference>
<protein>
    <submittedName>
        <fullName evidence="5">ABC transporter ATP-binding protein</fullName>
    </submittedName>
</protein>
<evidence type="ECO:0000256" key="3">
    <source>
        <dbReference type="ARBA" id="ARBA00022840"/>
    </source>
</evidence>
<dbReference type="GO" id="GO:0016887">
    <property type="term" value="F:ATP hydrolysis activity"/>
    <property type="evidence" value="ECO:0007669"/>
    <property type="project" value="InterPro"/>
</dbReference>
<keyword evidence="2" id="KW-0547">Nucleotide-binding</keyword>
<dbReference type="PROSITE" id="PS00211">
    <property type="entry name" value="ABC_TRANSPORTER_1"/>
    <property type="match status" value="1"/>
</dbReference>
<dbReference type="PANTHER" id="PTHR42939">
    <property type="entry name" value="ABC TRANSPORTER ATP-BINDING PROTEIN ALBC-RELATED"/>
    <property type="match status" value="1"/>
</dbReference>
<dbReference type="RefSeq" id="WP_188615721.1">
    <property type="nucleotide sequence ID" value="NZ_BMJT01000012.1"/>
</dbReference>
<dbReference type="InterPro" id="IPR027417">
    <property type="entry name" value="P-loop_NTPase"/>
</dbReference>
<dbReference type="SUPFAM" id="SSF52540">
    <property type="entry name" value="P-loop containing nucleoside triphosphate hydrolases"/>
    <property type="match status" value="1"/>
</dbReference>
<accession>A0A917G9Q6</accession>
<dbReference type="SMART" id="SM00382">
    <property type="entry name" value="AAA"/>
    <property type="match status" value="1"/>
</dbReference>
<dbReference type="InterPro" id="IPR003439">
    <property type="entry name" value="ABC_transporter-like_ATP-bd"/>
</dbReference>
<comment type="caution">
    <text evidence="5">The sequence shown here is derived from an EMBL/GenBank/DDBJ whole genome shotgun (WGS) entry which is preliminary data.</text>
</comment>
<dbReference type="InterPro" id="IPR017871">
    <property type="entry name" value="ABC_transporter-like_CS"/>
</dbReference>
<organism evidence="5 6">
    <name type="scientific">Lysinibacillus alkalisoli</name>
    <dbReference type="NCBI Taxonomy" id="1911548"/>
    <lineage>
        <taxon>Bacteria</taxon>
        <taxon>Bacillati</taxon>
        <taxon>Bacillota</taxon>
        <taxon>Bacilli</taxon>
        <taxon>Bacillales</taxon>
        <taxon>Bacillaceae</taxon>
        <taxon>Lysinibacillus</taxon>
    </lineage>
</organism>
<dbReference type="CDD" id="cd03230">
    <property type="entry name" value="ABC_DR_subfamily_A"/>
    <property type="match status" value="1"/>
</dbReference>
<gene>
    <name evidence="5" type="ORF">GCM10007425_28260</name>
</gene>
<evidence type="ECO:0000256" key="2">
    <source>
        <dbReference type="ARBA" id="ARBA00022741"/>
    </source>
</evidence>
<name>A0A917G9Q6_9BACI</name>
<dbReference type="Gene3D" id="3.40.50.300">
    <property type="entry name" value="P-loop containing nucleotide triphosphate hydrolases"/>
    <property type="match status" value="1"/>
</dbReference>
<sequence>MENVIEFHNVSKKFASFEIDQLNLKVKKGYITGFIGTNGAGKSTIIKMIMNILQPDTGDVHVFGLQQPQAEKVIKSRLGFVYDQNIFYPWLNLQEIQKMIAPTYPTWDQATFLHYVEQFELPMKKAIKHFSKGMQTKASLAIALSHHAELLIMDEPTAGLDPAFRMELMAIFQQVMVEEGRSIFFSTHTTSDLERYADYIVVLDQGKILLHAPTDEILQNYVVVKGSNTLLDRDTKAHFIHIIQETHTFRALASCKREIADIFGEHVVMENISLDELIFYLKAAQRQ</sequence>
<dbReference type="InterPro" id="IPR003593">
    <property type="entry name" value="AAA+_ATPase"/>
</dbReference>
<dbReference type="PROSITE" id="PS50893">
    <property type="entry name" value="ABC_TRANSPORTER_2"/>
    <property type="match status" value="1"/>
</dbReference>
<evidence type="ECO:0000313" key="5">
    <source>
        <dbReference type="EMBL" id="GGG31955.1"/>
    </source>
</evidence>
<dbReference type="Pfam" id="PF00005">
    <property type="entry name" value="ABC_tran"/>
    <property type="match status" value="1"/>
</dbReference>
<feature type="domain" description="ABC transporter" evidence="4">
    <location>
        <begin position="5"/>
        <end position="230"/>
    </location>
</feature>
<keyword evidence="1" id="KW-0813">Transport</keyword>
<evidence type="ECO:0000313" key="6">
    <source>
        <dbReference type="Proteomes" id="UP000616608"/>
    </source>
</evidence>
<keyword evidence="6" id="KW-1185">Reference proteome</keyword>
<dbReference type="GO" id="GO:0005524">
    <property type="term" value="F:ATP binding"/>
    <property type="evidence" value="ECO:0007669"/>
    <property type="project" value="UniProtKB-KW"/>
</dbReference>
<proteinExistence type="predicted"/>
<dbReference type="PANTHER" id="PTHR42939:SF3">
    <property type="entry name" value="ABC TRANSPORTER ATP-BINDING COMPONENT"/>
    <property type="match status" value="1"/>
</dbReference>
<reference evidence="5" key="2">
    <citation type="submission" date="2020-09" db="EMBL/GenBank/DDBJ databases">
        <authorList>
            <person name="Sun Q."/>
            <person name="Zhou Y."/>
        </authorList>
    </citation>
    <scope>NUCLEOTIDE SEQUENCE</scope>
    <source>
        <strain evidence="5">CGMCC 1.15760</strain>
    </source>
</reference>
<evidence type="ECO:0000256" key="1">
    <source>
        <dbReference type="ARBA" id="ARBA00022448"/>
    </source>
</evidence>
<dbReference type="EMBL" id="BMJT01000012">
    <property type="protein sequence ID" value="GGG31955.1"/>
    <property type="molecule type" value="Genomic_DNA"/>
</dbReference>
<evidence type="ECO:0000259" key="4">
    <source>
        <dbReference type="PROSITE" id="PS50893"/>
    </source>
</evidence>
<keyword evidence="3 5" id="KW-0067">ATP-binding</keyword>
<dbReference type="InterPro" id="IPR051782">
    <property type="entry name" value="ABC_Transporter_VariousFunc"/>
</dbReference>
<reference evidence="5" key="1">
    <citation type="journal article" date="2014" name="Int. J. Syst. Evol. Microbiol.">
        <title>Complete genome sequence of Corynebacterium casei LMG S-19264T (=DSM 44701T), isolated from a smear-ripened cheese.</title>
        <authorList>
            <consortium name="US DOE Joint Genome Institute (JGI-PGF)"/>
            <person name="Walter F."/>
            <person name="Albersmeier A."/>
            <person name="Kalinowski J."/>
            <person name="Ruckert C."/>
        </authorList>
    </citation>
    <scope>NUCLEOTIDE SEQUENCE</scope>
    <source>
        <strain evidence="5">CGMCC 1.15760</strain>
    </source>
</reference>